<dbReference type="Pfam" id="PF00271">
    <property type="entry name" value="Helicase_C"/>
    <property type="match status" value="1"/>
</dbReference>
<dbReference type="CDD" id="cd22333">
    <property type="entry name" value="LlaBIII_nuclease-like"/>
    <property type="match status" value="1"/>
</dbReference>
<dbReference type="CDD" id="cd18785">
    <property type="entry name" value="SF2_C"/>
    <property type="match status" value="1"/>
</dbReference>
<protein>
    <submittedName>
        <fullName evidence="3">Helicase</fullName>
    </submittedName>
</protein>
<proteinExistence type="predicted"/>
<keyword evidence="3" id="KW-0547">Nucleotide-binding</keyword>
<feature type="region of interest" description="Disordered" evidence="1">
    <location>
        <begin position="649"/>
        <end position="669"/>
    </location>
</feature>
<dbReference type="SUPFAM" id="SSF52540">
    <property type="entry name" value="P-loop containing nucleoside triphosphate hydrolases"/>
    <property type="match status" value="2"/>
</dbReference>
<dbReference type="GO" id="GO:0004386">
    <property type="term" value="F:helicase activity"/>
    <property type="evidence" value="ECO:0007669"/>
    <property type="project" value="UniProtKB-KW"/>
</dbReference>
<dbReference type="Pfam" id="PF04851">
    <property type="entry name" value="ResIII"/>
    <property type="match status" value="1"/>
</dbReference>
<dbReference type="InterPro" id="IPR050742">
    <property type="entry name" value="Helicase_Restrict-Modif_Enz"/>
</dbReference>
<dbReference type="EMBL" id="BMNI01000016">
    <property type="protein sequence ID" value="GGO94055.1"/>
    <property type="molecule type" value="Genomic_DNA"/>
</dbReference>
<dbReference type="PRINTS" id="PR00507">
    <property type="entry name" value="N12N6MTFRASE"/>
</dbReference>
<evidence type="ECO:0000256" key="1">
    <source>
        <dbReference type="SAM" id="MobiDB-lite"/>
    </source>
</evidence>
<organism evidence="3 4">
    <name type="scientific">Nocardioides phosphati</name>
    <dbReference type="NCBI Taxonomy" id="1867775"/>
    <lineage>
        <taxon>Bacteria</taxon>
        <taxon>Bacillati</taxon>
        <taxon>Actinomycetota</taxon>
        <taxon>Actinomycetes</taxon>
        <taxon>Propionibacteriales</taxon>
        <taxon>Nocardioidaceae</taxon>
        <taxon>Nocardioides</taxon>
    </lineage>
</organism>
<dbReference type="RefSeq" id="WP_229662967.1">
    <property type="nucleotide sequence ID" value="NZ_BMNI01000016.1"/>
</dbReference>
<accession>A0ABQ2NFL7</accession>
<dbReference type="InterPro" id="IPR011639">
    <property type="entry name" value="MethylTrfase_TaqI-like_dom"/>
</dbReference>
<gene>
    <name evidence="3" type="ORF">GCM10011584_34210</name>
</gene>
<dbReference type="Pfam" id="PF18135">
    <property type="entry name" value="Type_ISP_C"/>
    <property type="match status" value="1"/>
</dbReference>
<feature type="compositionally biased region" description="Basic and acidic residues" evidence="1">
    <location>
        <begin position="649"/>
        <end position="661"/>
    </location>
</feature>
<dbReference type="SUPFAM" id="SSF53335">
    <property type="entry name" value="S-adenosyl-L-methionine-dependent methyltransferases"/>
    <property type="match status" value="1"/>
</dbReference>
<dbReference type="InterPro" id="IPR014001">
    <property type="entry name" value="Helicase_ATP-bd"/>
</dbReference>
<dbReference type="PANTHER" id="PTHR47396">
    <property type="entry name" value="TYPE I RESTRICTION ENZYME ECOKI R PROTEIN"/>
    <property type="match status" value="1"/>
</dbReference>
<dbReference type="Pfam" id="PF22240">
    <property type="entry name" value="ISP_coupler"/>
    <property type="match status" value="1"/>
</dbReference>
<dbReference type="InterPro" id="IPR053980">
    <property type="entry name" value="ISP_coupler"/>
</dbReference>
<dbReference type="Gene3D" id="3.40.50.300">
    <property type="entry name" value="P-loop containing nucleotide triphosphate hydrolases"/>
    <property type="match status" value="2"/>
</dbReference>
<evidence type="ECO:0000313" key="3">
    <source>
        <dbReference type="EMBL" id="GGO94055.1"/>
    </source>
</evidence>
<dbReference type="Gene3D" id="3.40.50.150">
    <property type="entry name" value="Vaccinia Virus protein VP39"/>
    <property type="match status" value="1"/>
</dbReference>
<dbReference type="InterPro" id="IPR011335">
    <property type="entry name" value="Restrct_endonuc-II-like"/>
</dbReference>
<evidence type="ECO:0000259" key="2">
    <source>
        <dbReference type="PROSITE" id="PS51192"/>
    </source>
</evidence>
<dbReference type="InterPro" id="IPR027417">
    <property type="entry name" value="P-loop_NTPase"/>
</dbReference>
<feature type="domain" description="Helicase ATP-binding" evidence="2">
    <location>
        <begin position="179"/>
        <end position="379"/>
    </location>
</feature>
<dbReference type="PANTHER" id="PTHR47396:SF1">
    <property type="entry name" value="ATP-DEPENDENT HELICASE IRC3-RELATED"/>
    <property type="match status" value="1"/>
</dbReference>
<keyword evidence="3" id="KW-0378">Hydrolase</keyword>
<dbReference type="Proteomes" id="UP000655410">
    <property type="component" value="Unassembled WGS sequence"/>
</dbReference>
<keyword evidence="3" id="KW-0067">ATP-binding</keyword>
<dbReference type="InterPro" id="IPR001650">
    <property type="entry name" value="Helicase_C-like"/>
</dbReference>
<dbReference type="SMART" id="SM00487">
    <property type="entry name" value="DEXDc"/>
    <property type="match status" value="1"/>
</dbReference>
<keyword evidence="3" id="KW-0347">Helicase</keyword>
<dbReference type="InterPro" id="IPR006935">
    <property type="entry name" value="Helicase/UvrB_N"/>
</dbReference>
<dbReference type="InterPro" id="IPR029063">
    <property type="entry name" value="SAM-dependent_MTases_sf"/>
</dbReference>
<keyword evidence="4" id="KW-1185">Reference proteome</keyword>
<dbReference type="InterPro" id="IPR041635">
    <property type="entry name" value="Type_ISP_LLaBIII_C"/>
</dbReference>
<dbReference type="Pfam" id="PF13156">
    <property type="entry name" value="Mrr_cat_2"/>
    <property type="match status" value="1"/>
</dbReference>
<reference evidence="4" key="1">
    <citation type="journal article" date="2019" name="Int. J. Syst. Evol. Microbiol.">
        <title>The Global Catalogue of Microorganisms (GCM) 10K type strain sequencing project: providing services to taxonomists for standard genome sequencing and annotation.</title>
        <authorList>
            <consortium name="The Broad Institute Genomics Platform"/>
            <consortium name="The Broad Institute Genome Sequencing Center for Infectious Disease"/>
            <person name="Wu L."/>
            <person name="Ma J."/>
        </authorList>
    </citation>
    <scope>NUCLEOTIDE SEQUENCE [LARGE SCALE GENOMIC DNA]</scope>
    <source>
        <strain evidence="4">CGMCC 4.7371</strain>
    </source>
</reference>
<name>A0ABQ2NFL7_9ACTN</name>
<evidence type="ECO:0000313" key="4">
    <source>
        <dbReference type="Proteomes" id="UP000655410"/>
    </source>
</evidence>
<dbReference type="InterPro" id="IPR002052">
    <property type="entry name" value="DNA_methylase_N6_adenine_CS"/>
</dbReference>
<dbReference type="PROSITE" id="PS51192">
    <property type="entry name" value="HELICASE_ATP_BIND_1"/>
    <property type="match status" value="1"/>
</dbReference>
<dbReference type="PROSITE" id="PS00092">
    <property type="entry name" value="N6_MTASE"/>
    <property type="match status" value="1"/>
</dbReference>
<dbReference type="Pfam" id="PF07669">
    <property type="entry name" value="Eco57I"/>
    <property type="match status" value="1"/>
</dbReference>
<dbReference type="SUPFAM" id="SSF52980">
    <property type="entry name" value="Restriction endonuclease-like"/>
    <property type="match status" value="1"/>
</dbReference>
<dbReference type="InterPro" id="IPR039442">
    <property type="entry name" value="Mrr-like_dom"/>
</dbReference>
<sequence length="1622" mass="180195">MATIHEVLAQLRTTALDERDKGDKFERLIRAYLTTEPEWTAKFSDVWLWSEWPGRVGRPDTGIDMVAAHRDRDDLAAIQCKFYDEHKHVAKADIDSFVASSGKAEFSARYIFDTAGGWSKNATDALEGLAVPVQRVDIGYLDDARVDWSQFSWSTPEVVVASGPKTLRPHQTVALEKVRAGLGEYDRGKLIMACGTGKTFTSLKIAEELVGAGGSVLFLVPSIQLLSQSLREWMAQADVDIRPFAVCSDVRVGRKTTDDPEFSTIELTEPATTDAVTLAARMTAGKRAKERMTVVFATYQSIDVVAAAQQAGVGDFDLIICDEAHRTTGVTLAGGDESSFVRVHDNNVIKARKRLYMTATPRVFGDEVKRRATDAEAILADMGDEETYGPELHRLGFGDAVEAGLLTDYKVLVLAVEEQYVAENFQQAMANSGEIALGDAAKLLGCWNGLAKNYGSADLASDNRIPMRRAVAFAKDIRASKQAAASFPVLVDRALQEEMPSNALPLRVETRHVDGTMGIHERNSHLAWVKEDAPDDVCRILTNARCLSEGVDVPALDAVLFLTPRGSQVDVVQSVGRVMRKAPGKELGYIILPVVVPAGMAPEDALRDNERYRVVWQVLQALRSHDDRFHAMINQIELNKTRNERLIIDNVTPRDEDERNGGGEGPSDQYGDNLELTFAFDGFRDAMYARIVQKVGERRYWETWAKDVSEIADRHKVRIRALLANPDSPQSKEFAQFLKGLRANLNDGISVDDAIEMLAQHLVTRPIFDALFGHSGFVSTNPVARIMELMLASLDEVDMSAERENLEPFYASVRRRVSGVDNAEGKQRILVELYDKFFATAFKKTVDKLGIVYTPIEIVDFILRSADAVMRQEFGRGLTDEGVHVLDGFTGTGTFLVRLLQSGLIEPQDVARKYASEMAGQEILLLAYYIAAANLQMVYEDLTGESRPFPHLALADTFQAAEDDDQRDLDVFTENNDVLEAIEAMKIDVIVGNPPYSAGQDSANDNNANEVYPTLDGAIRRDYLSERSRGGNNAMFDSYIRAIRWATSKLGERGVIAFITNGGFLDSNTADGMRKSLAAEFSSIHIYNLRGNGRVGGEEGRREGRPLFEFAGWGVDGKELKSSKGGSRATIAITVLVRNPEAATRRLRYRQVADYLTAGQKIREVEAAGDIVQADCVELVPNEHGDWLDQRDTSFQRHMPVGAKHGADLGAPTIFETYTRGLETGRDAWVYNSSRSSLEDSVRRTIGAFNDQVRGFQEHRERTRTTAKPKDLVPDFIDLDPTKISWTLSLKNRLAAGRNVTFEREHLGGAIYRPFFRQTVYYDGGLNHIRGQLPRIFPTTTMRNFGFYLTAAGSGHPFSALACDLIPDLALWGSGSGQYFPRWRYEQVEEDAAGLELGLDIEGGLIDGHRQIDNVTDEALANFVAAYPAEAITKDDIYFYVYGLLHSPTYRVTFASDLRKMLPRIPFVRNFRGFVDAGRSLSDLHLGYETVDPYPLAGLDIQPIGDPYAFFAVGDRKMAFGKSGKEKDRTTIVYNDRITLSGIPEEAYQYMLGSRSAIEWIIDRYYVKTDKASGIVNDPNDWSREVGDPRYIIDLLARVVTVSVETMKIVDSLPPLEVIPEA</sequence>
<comment type="caution">
    <text evidence="3">The sequence shown here is derived from an EMBL/GenBank/DDBJ whole genome shotgun (WGS) entry which is preliminary data.</text>
</comment>